<name>A3IZU8_9CHRO</name>
<proteinExistence type="predicted"/>
<comment type="caution">
    <text evidence="2">The sequence shown here is derived from an EMBL/GenBank/DDBJ whole genome shotgun (WGS) entry which is preliminary data.</text>
</comment>
<evidence type="ECO:0000313" key="3">
    <source>
        <dbReference type="Proteomes" id="UP000003781"/>
    </source>
</evidence>
<gene>
    <name evidence="2" type="ORF">CY0110_28994</name>
</gene>
<evidence type="ECO:0000259" key="1">
    <source>
        <dbReference type="Pfam" id="PF01850"/>
    </source>
</evidence>
<dbReference type="RefSeq" id="WP_008278912.1">
    <property type="nucleotide sequence ID" value="NZ_AAXW01000120.1"/>
</dbReference>
<accession>A3IZU8</accession>
<dbReference type="InterPro" id="IPR002716">
    <property type="entry name" value="PIN_dom"/>
</dbReference>
<dbReference type="Gene3D" id="3.40.50.1010">
    <property type="entry name" value="5'-nuclease"/>
    <property type="match status" value="1"/>
</dbReference>
<protein>
    <recommendedName>
        <fullName evidence="1">PIN domain-containing protein</fullName>
    </recommendedName>
</protein>
<reference evidence="2 3" key="1">
    <citation type="submission" date="2007-03" db="EMBL/GenBank/DDBJ databases">
        <authorList>
            <person name="Stal L."/>
            <person name="Ferriera S."/>
            <person name="Johnson J."/>
            <person name="Kravitz S."/>
            <person name="Beeson K."/>
            <person name="Sutton G."/>
            <person name="Rogers Y.-H."/>
            <person name="Friedman R."/>
            <person name="Frazier M."/>
            <person name="Venter J.C."/>
        </authorList>
    </citation>
    <scope>NUCLEOTIDE SEQUENCE [LARGE SCALE GENOMIC DNA]</scope>
    <source>
        <strain evidence="2 3">CCY0110</strain>
    </source>
</reference>
<evidence type="ECO:0000313" key="2">
    <source>
        <dbReference type="EMBL" id="EAZ88002.1"/>
    </source>
</evidence>
<feature type="domain" description="PIN" evidence="1">
    <location>
        <begin position="4"/>
        <end position="135"/>
    </location>
</feature>
<dbReference type="eggNOG" id="COG1848">
    <property type="taxonomic scope" value="Bacteria"/>
</dbReference>
<organism evidence="2 3">
    <name type="scientific">Crocosphaera chwakensis CCY0110</name>
    <dbReference type="NCBI Taxonomy" id="391612"/>
    <lineage>
        <taxon>Bacteria</taxon>
        <taxon>Bacillati</taxon>
        <taxon>Cyanobacteriota</taxon>
        <taxon>Cyanophyceae</taxon>
        <taxon>Oscillatoriophycideae</taxon>
        <taxon>Chroococcales</taxon>
        <taxon>Aphanothecaceae</taxon>
        <taxon>Crocosphaera</taxon>
        <taxon>Crocosphaera chwakensis</taxon>
    </lineage>
</organism>
<sequence>MAFLLDTNILLRMIDLDHPMNQDVTNSIKSLRSQNEQLFIIPQNLIEFWNVCTRPREKNGLGMTVSETEGEVSQMEHLFIVLPDTSNIYLQWRSLVQKYQVKGVKVHDTRLVAAMLVYKIEKILTFNVNDFRRFSEITVIQPTDINRIS</sequence>
<dbReference type="OrthoDB" id="7062868at2"/>
<keyword evidence="3" id="KW-1185">Reference proteome</keyword>
<dbReference type="EMBL" id="AAXW01000120">
    <property type="protein sequence ID" value="EAZ88002.1"/>
    <property type="molecule type" value="Genomic_DNA"/>
</dbReference>
<dbReference type="InterPro" id="IPR029060">
    <property type="entry name" value="PIN-like_dom_sf"/>
</dbReference>
<dbReference type="AlphaFoldDB" id="A3IZU8"/>
<dbReference type="SUPFAM" id="SSF88723">
    <property type="entry name" value="PIN domain-like"/>
    <property type="match status" value="1"/>
</dbReference>
<dbReference type="Proteomes" id="UP000003781">
    <property type="component" value="Unassembled WGS sequence"/>
</dbReference>
<dbReference type="Pfam" id="PF01850">
    <property type="entry name" value="PIN"/>
    <property type="match status" value="1"/>
</dbReference>